<proteinExistence type="inferred from homology"/>
<accession>A0AAJ4KVD1</accession>
<keyword evidence="3 4" id="KW-0143">Chaperone</keyword>
<dbReference type="EMBL" id="CP048744">
    <property type="protein sequence ID" value="QIQ41284.1"/>
    <property type="molecule type" value="Genomic_DNA"/>
</dbReference>
<evidence type="ECO:0000313" key="9">
    <source>
        <dbReference type="Proteomes" id="UP000502374"/>
    </source>
</evidence>
<comment type="similarity">
    <text evidence="1 4 6">Belongs to the GrpE family.</text>
</comment>
<sequence>MCMTNEKKIKNEIIGDLNKEEIINDINNENHLINTLKNQLKISKEKITEVIVQQNQEALKVTHRLKSEIKKYQKFSLENLIVEFLSIIDNIERAFILIQQKKENIYIEILNNIEKILSLIKNMLIQFNVSKISDIKVAFNPNIHQAISIRCDNTIEPNIILEVMQSGYIMYNSRLLRPAMVVVSNNSMDNS</sequence>
<evidence type="ECO:0000256" key="5">
    <source>
        <dbReference type="RuleBase" id="RU000639"/>
    </source>
</evidence>
<dbReference type="InterPro" id="IPR009012">
    <property type="entry name" value="GrpE_head"/>
</dbReference>
<evidence type="ECO:0000256" key="1">
    <source>
        <dbReference type="ARBA" id="ARBA00009054"/>
    </source>
</evidence>
<dbReference type="InterPro" id="IPR000740">
    <property type="entry name" value="GrpE"/>
</dbReference>
<dbReference type="GO" id="GO:0051087">
    <property type="term" value="F:protein-folding chaperone binding"/>
    <property type="evidence" value="ECO:0007669"/>
    <property type="project" value="InterPro"/>
</dbReference>
<name>A0AAJ4KVD1_9GAMM</name>
<dbReference type="HAMAP" id="MF_01151">
    <property type="entry name" value="GrpE"/>
    <property type="match status" value="1"/>
</dbReference>
<evidence type="ECO:0000256" key="3">
    <source>
        <dbReference type="ARBA" id="ARBA00023186"/>
    </source>
</evidence>
<dbReference type="Gene3D" id="3.90.20.20">
    <property type="match status" value="1"/>
</dbReference>
<evidence type="ECO:0000256" key="6">
    <source>
        <dbReference type="RuleBase" id="RU004478"/>
    </source>
</evidence>
<evidence type="ECO:0000256" key="2">
    <source>
        <dbReference type="ARBA" id="ARBA00023016"/>
    </source>
</evidence>
<dbReference type="GO" id="GO:0005829">
    <property type="term" value="C:cytosol"/>
    <property type="evidence" value="ECO:0007669"/>
    <property type="project" value="TreeGrafter"/>
</dbReference>
<dbReference type="PANTHER" id="PTHR21237">
    <property type="entry name" value="GRPE PROTEIN"/>
    <property type="match status" value="1"/>
</dbReference>
<comment type="subunit">
    <text evidence="4">Homodimer.</text>
</comment>
<dbReference type="Proteomes" id="UP000502374">
    <property type="component" value="Chromosome"/>
</dbReference>
<dbReference type="GO" id="GO:0006457">
    <property type="term" value="P:protein folding"/>
    <property type="evidence" value="ECO:0007669"/>
    <property type="project" value="InterPro"/>
</dbReference>
<evidence type="ECO:0000313" key="8">
    <source>
        <dbReference type="EMBL" id="QIQ41284.1"/>
    </source>
</evidence>
<reference evidence="8 9" key="1">
    <citation type="submission" date="2020-02" db="EMBL/GenBank/DDBJ databases">
        <title>Parallel evolution in the integration of a co-obligate aphid symbiosis.</title>
        <authorList>
            <person name="Monnin D."/>
            <person name="Jackson R."/>
            <person name="Kiers E.T."/>
            <person name="Bunker M."/>
            <person name="Ellers J."/>
            <person name="Henry L.M."/>
        </authorList>
    </citation>
    <scope>NUCLEOTIDE SEQUENCE [LARGE SCALE GENOMIC DNA]</scope>
    <source>
        <strain evidence="8">AURT-53B</strain>
    </source>
</reference>
<evidence type="ECO:0000256" key="7">
    <source>
        <dbReference type="SAM" id="Coils"/>
    </source>
</evidence>
<keyword evidence="4" id="KW-0963">Cytoplasm</keyword>
<protein>
    <recommendedName>
        <fullName evidence="4 5">Protein GrpE</fullName>
    </recommendedName>
    <alternativeName>
        <fullName evidence="4">HSP-70 cofactor</fullName>
    </alternativeName>
</protein>
<dbReference type="GO" id="GO:0051082">
    <property type="term" value="F:unfolded protein binding"/>
    <property type="evidence" value="ECO:0007669"/>
    <property type="project" value="TreeGrafter"/>
</dbReference>
<evidence type="ECO:0000256" key="4">
    <source>
        <dbReference type="HAMAP-Rule" id="MF_01151"/>
    </source>
</evidence>
<keyword evidence="2 4" id="KW-0346">Stress response</keyword>
<comment type="function">
    <text evidence="4 5">Participates actively in the response to hyperosmotic and heat shock by preventing the aggregation of stress-denatured proteins, in association with DnaK and GrpE. It is the nucleotide exchange factor for DnaK and may function as a thermosensor. Unfolded proteins bind initially to DnaJ; upon interaction with the DnaJ-bound protein, DnaK hydrolyzes its bound ATP, resulting in the formation of a stable complex. GrpE releases ADP from DnaK; ATP binding to DnaK triggers the release of the substrate protein, thus completing the reaction cycle. Several rounds of ATP-dependent interactions between DnaJ, DnaK and GrpE are required for fully efficient folding.</text>
</comment>
<dbReference type="Gene3D" id="2.30.22.10">
    <property type="entry name" value="Head domain of nucleotide exchange factor GrpE"/>
    <property type="match status" value="1"/>
</dbReference>
<feature type="coiled-coil region" evidence="7">
    <location>
        <begin position="19"/>
        <end position="46"/>
    </location>
</feature>
<dbReference type="Pfam" id="PF01025">
    <property type="entry name" value="GrpE"/>
    <property type="match status" value="1"/>
</dbReference>
<dbReference type="PRINTS" id="PR00773">
    <property type="entry name" value="GRPEPROTEIN"/>
</dbReference>
<dbReference type="AlphaFoldDB" id="A0AAJ4KVD1"/>
<dbReference type="SUPFAM" id="SSF58014">
    <property type="entry name" value="Coiled-coil domain of nucleotide exchange factor GrpE"/>
    <property type="match status" value="1"/>
</dbReference>
<organism evidence="8 9">
    <name type="scientific">Buchnera aphidicola</name>
    <name type="common">Aphis urticata</name>
    <dbReference type="NCBI Taxonomy" id="2708353"/>
    <lineage>
        <taxon>Bacteria</taxon>
        <taxon>Pseudomonadati</taxon>
        <taxon>Pseudomonadota</taxon>
        <taxon>Gammaproteobacteria</taxon>
        <taxon>Enterobacterales</taxon>
        <taxon>Erwiniaceae</taxon>
        <taxon>Buchnera</taxon>
    </lineage>
</organism>
<gene>
    <name evidence="4" type="primary">grpE</name>
    <name evidence="8" type="ORF">G4B00_01275</name>
</gene>
<dbReference type="InterPro" id="IPR013805">
    <property type="entry name" value="GrpE_CC"/>
</dbReference>
<dbReference type="PANTHER" id="PTHR21237:SF23">
    <property type="entry name" value="GRPE PROTEIN HOMOLOG, MITOCHONDRIAL"/>
    <property type="match status" value="1"/>
</dbReference>
<dbReference type="GO" id="GO:0000774">
    <property type="term" value="F:adenyl-nucleotide exchange factor activity"/>
    <property type="evidence" value="ECO:0007669"/>
    <property type="project" value="InterPro"/>
</dbReference>
<keyword evidence="7" id="KW-0175">Coiled coil</keyword>
<dbReference type="SUPFAM" id="SSF51064">
    <property type="entry name" value="Head domain of nucleotide exchange factor GrpE"/>
    <property type="match status" value="1"/>
</dbReference>
<dbReference type="GO" id="GO:0042803">
    <property type="term" value="F:protein homodimerization activity"/>
    <property type="evidence" value="ECO:0007669"/>
    <property type="project" value="InterPro"/>
</dbReference>
<comment type="subcellular location">
    <subcellularLocation>
        <location evidence="4">Cytoplasm</location>
    </subcellularLocation>
</comment>
<dbReference type="CDD" id="cd00446">
    <property type="entry name" value="GrpE"/>
    <property type="match status" value="1"/>
</dbReference>
<dbReference type="PROSITE" id="PS01071">
    <property type="entry name" value="GRPE"/>
    <property type="match status" value="1"/>
</dbReference>